<evidence type="ECO:0000313" key="1">
    <source>
        <dbReference type="EMBL" id="SBV86402.1"/>
    </source>
</evidence>
<evidence type="ECO:0000313" key="2">
    <source>
        <dbReference type="Proteomes" id="UP000184997"/>
    </source>
</evidence>
<sequence>MRILILGAIATRDHSSVRLLPGWAQAATHANPIFYMV</sequence>
<organism evidence="1 2">
    <name type="scientific">Xanthomonas graminis pv. graminis</name>
    <dbReference type="NCBI Taxonomy" id="134874"/>
    <lineage>
        <taxon>Bacteria</taxon>
        <taxon>Pseudomonadati</taxon>
        <taxon>Pseudomonadota</taxon>
        <taxon>Gammaproteobacteria</taxon>
        <taxon>Lysobacterales</taxon>
        <taxon>Lysobacteraceae</taxon>
        <taxon>Xanthomonas</taxon>
        <taxon>Xanthomonas translucens group</taxon>
        <taxon>Xanthomonas graminis</taxon>
    </lineage>
</organism>
<gene>
    <name evidence="1" type="ORF">XTGNCPPB3709_0297</name>
</gene>
<dbReference type="Proteomes" id="UP000184997">
    <property type="component" value="Unassembled WGS sequence"/>
</dbReference>
<proteinExistence type="predicted"/>
<protein>
    <submittedName>
        <fullName evidence="1">Permease</fullName>
    </submittedName>
</protein>
<dbReference type="AlphaFoldDB" id="A0A1M4JDP2"/>
<dbReference type="EMBL" id="FLUK01000034">
    <property type="protein sequence ID" value="SBV86402.1"/>
    <property type="molecule type" value="Genomic_DNA"/>
</dbReference>
<reference evidence="2" key="1">
    <citation type="submission" date="2016-07" db="EMBL/GenBank/DDBJ databases">
        <authorList>
            <person name="Florea S."/>
            <person name="Webb J.S."/>
            <person name="Jaromczyk J."/>
            <person name="Schardl C.L."/>
        </authorList>
    </citation>
    <scope>NUCLEOTIDE SEQUENCE [LARGE SCALE GENOMIC DNA]</scope>
</reference>
<name>A0A1M4JDP2_9XANT</name>
<accession>A0A1M4JDP2</accession>